<dbReference type="Pfam" id="PF02826">
    <property type="entry name" value="2-Hacid_dh_C"/>
    <property type="match status" value="1"/>
</dbReference>
<keyword evidence="4" id="KW-0520">NAD</keyword>
<dbReference type="GO" id="GO:0051287">
    <property type="term" value="F:NAD binding"/>
    <property type="evidence" value="ECO:0007669"/>
    <property type="project" value="InterPro"/>
</dbReference>
<dbReference type="CDD" id="cd12173">
    <property type="entry name" value="PGDH_4"/>
    <property type="match status" value="1"/>
</dbReference>
<dbReference type="InterPro" id="IPR036291">
    <property type="entry name" value="NAD(P)-bd_dom_sf"/>
</dbReference>
<evidence type="ECO:0000256" key="3">
    <source>
        <dbReference type="ARBA" id="ARBA00023002"/>
    </source>
</evidence>
<evidence type="ECO:0000256" key="4">
    <source>
        <dbReference type="ARBA" id="ARBA00023027"/>
    </source>
</evidence>
<keyword evidence="2" id="KW-0028">Amino-acid biosynthesis</keyword>
<evidence type="ECO:0000256" key="2">
    <source>
        <dbReference type="ARBA" id="ARBA00022605"/>
    </source>
</evidence>
<dbReference type="PANTHER" id="PTHR42789:SF1">
    <property type="entry name" value="D-ISOMER SPECIFIC 2-HYDROXYACID DEHYDROGENASE FAMILY PROTEIN (AFU_ORTHOLOGUE AFUA_6G10090)"/>
    <property type="match status" value="1"/>
</dbReference>
<dbReference type="PROSITE" id="PS00065">
    <property type="entry name" value="D_2_HYDROXYACID_DH_1"/>
    <property type="match status" value="1"/>
</dbReference>
<dbReference type="SUPFAM" id="SSF51735">
    <property type="entry name" value="NAD(P)-binding Rossmann-fold domains"/>
    <property type="match status" value="1"/>
</dbReference>
<comment type="similarity">
    <text evidence="1 5">Belongs to the D-isomer specific 2-hydroxyacid dehydrogenase family.</text>
</comment>
<name>A0A257LT58_UNCW3</name>
<dbReference type="AlphaFoldDB" id="A0A257LT58"/>
<dbReference type="InterPro" id="IPR050857">
    <property type="entry name" value="D-2-hydroxyacid_DH"/>
</dbReference>
<dbReference type="GO" id="GO:0008652">
    <property type="term" value="P:amino acid biosynthetic process"/>
    <property type="evidence" value="ECO:0007669"/>
    <property type="project" value="UniProtKB-KW"/>
</dbReference>
<evidence type="ECO:0000259" key="7">
    <source>
        <dbReference type="Pfam" id="PF02826"/>
    </source>
</evidence>
<evidence type="ECO:0000313" key="9">
    <source>
        <dbReference type="Proteomes" id="UP000216312"/>
    </source>
</evidence>
<accession>A0A257LT58</accession>
<keyword evidence="3 5" id="KW-0560">Oxidoreductase</keyword>
<sequence length="299" mass="33057">MKLIIADPIDEAAKNELMKLVKVEDLSDIPKDELPKYVKDADIMVVRSATKVRRNMIDQMQNMKLIIRGGVGIDNIDVEYAREKGIEVRNTPAASSITVAELTIAHMLAVARHIPYGTQSLKQGKWEKKKLKGMELYGKTVGIIGLGRIGNEVAKRVQALGMKVIAYDPYVKESAVAKLVDLDTLLREADIITIHTPLTAETHHLIGRKEIEKMKDGVILINTARGGVIDESAIIWGLETGKIYGVGLDVYEQEPLPADHPLLKFDNVSLTPHIGAQTAAARERIGQEVVKIVREFVSK</sequence>
<dbReference type="InterPro" id="IPR006139">
    <property type="entry name" value="D-isomer_2_OHA_DH_cat_dom"/>
</dbReference>
<reference evidence="9" key="1">
    <citation type="submission" date="2017-07" db="EMBL/GenBank/DDBJ databases">
        <title>Novel pathways for hydrocarbon cycling and metabolic interdependencies in hydrothermal sediment communities.</title>
        <authorList>
            <person name="Dombrowski N."/>
            <person name="Seitz K."/>
            <person name="Teske A."/>
            <person name="Baker B."/>
        </authorList>
    </citation>
    <scope>NUCLEOTIDE SEQUENCE [LARGE SCALE GENOMIC DNA]</scope>
</reference>
<evidence type="ECO:0000313" key="8">
    <source>
        <dbReference type="EMBL" id="OYV02622.1"/>
    </source>
</evidence>
<dbReference type="Pfam" id="PF00389">
    <property type="entry name" value="2-Hacid_dh"/>
    <property type="match status" value="1"/>
</dbReference>
<dbReference type="FunFam" id="3.40.50.720:FF:000021">
    <property type="entry name" value="D-3-phosphoglycerate dehydrogenase"/>
    <property type="match status" value="1"/>
</dbReference>
<organism evidence="8 9">
    <name type="scientific">candidate division WOR-3 bacterium 4484_18</name>
    <dbReference type="NCBI Taxonomy" id="2020626"/>
    <lineage>
        <taxon>Bacteria</taxon>
        <taxon>Bacteria division WOR-3</taxon>
    </lineage>
</organism>
<dbReference type="PROSITE" id="PS00671">
    <property type="entry name" value="D_2_HYDROXYACID_DH_3"/>
    <property type="match status" value="1"/>
</dbReference>
<evidence type="ECO:0000256" key="1">
    <source>
        <dbReference type="ARBA" id="ARBA00005854"/>
    </source>
</evidence>
<dbReference type="GO" id="GO:0016616">
    <property type="term" value="F:oxidoreductase activity, acting on the CH-OH group of donors, NAD or NADP as acceptor"/>
    <property type="evidence" value="ECO:0007669"/>
    <property type="project" value="InterPro"/>
</dbReference>
<protein>
    <submittedName>
        <fullName evidence="8">3-phosphoglycerate dehydrogenase</fullName>
    </submittedName>
</protein>
<feature type="domain" description="D-isomer specific 2-hydroxyacid dehydrogenase catalytic" evidence="6">
    <location>
        <begin position="4"/>
        <end position="297"/>
    </location>
</feature>
<dbReference type="PANTHER" id="PTHR42789">
    <property type="entry name" value="D-ISOMER SPECIFIC 2-HYDROXYACID DEHYDROGENASE FAMILY PROTEIN (AFU_ORTHOLOGUE AFUA_6G10090)"/>
    <property type="match status" value="1"/>
</dbReference>
<dbReference type="SUPFAM" id="SSF52283">
    <property type="entry name" value="Formate/glycerate dehydrogenase catalytic domain-like"/>
    <property type="match status" value="1"/>
</dbReference>
<gene>
    <name evidence="8" type="ORF">CGW93_04590</name>
</gene>
<feature type="domain" description="D-isomer specific 2-hydroxyacid dehydrogenase NAD-binding" evidence="7">
    <location>
        <begin position="104"/>
        <end position="275"/>
    </location>
</feature>
<dbReference type="InterPro" id="IPR006140">
    <property type="entry name" value="D-isomer_DH_NAD-bd"/>
</dbReference>
<dbReference type="Gene3D" id="3.40.50.720">
    <property type="entry name" value="NAD(P)-binding Rossmann-like Domain"/>
    <property type="match status" value="2"/>
</dbReference>
<dbReference type="InterPro" id="IPR029753">
    <property type="entry name" value="D-isomer_DH_CS"/>
</dbReference>
<evidence type="ECO:0000259" key="6">
    <source>
        <dbReference type="Pfam" id="PF00389"/>
    </source>
</evidence>
<comment type="caution">
    <text evidence="8">The sequence shown here is derived from an EMBL/GenBank/DDBJ whole genome shotgun (WGS) entry which is preliminary data.</text>
</comment>
<evidence type="ECO:0000256" key="5">
    <source>
        <dbReference type="RuleBase" id="RU003719"/>
    </source>
</evidence>
<dbReference type="Proteomes" id="UP000216312">
    <property type="component" value="Unassembled WGS sequence"/>
</dbReference>
<proteinExistence type="inferred from homology"/>
<dbReference type="EMBL" id="NMUJ01000068">
    <property type="protein sequence ID" value="OYV02622.1"/>
    <property type="molecule type" value="Genomic_DNA"/>
</dbReference>
<dbReference type="InterPro" id="IPR029752">
    <property type="entry name" value="D-isomer_DH_CS1"/>
</dbReference>
<dbReference type="PROSITE" id="PS00670">
    <property type="entry name" value="D_2_HYDROXYACID_DH_2"/>
    <property type="match status" value="1"/>
</dbReference>